<evidence type="ECO:0000313" key="3">
    <source>
        <dbReference type="Proteomes" id="UP000006352"/>
    </source>
</evidence>
<dbReference type="PANTHER" id="PTHR28154:SF1">
    <property type="entry name" value="CELL WALL SYNTHESIS PROTEIN KNH1-RELATED"/>
    <property type="match status" value="1"/>
</dbReference>
<feature type="chain" id="PRO_5003778176" evidence="1">
    <location>
        <begin position="24"/>
        <end position="376"/>
    </location>
</feature>
<feature type="signal peptide" evidence="1">
    <location>
        <begin position="1"/>
        <end position="23"/>
    </location>
</feature>
<dbReference type="InterPro" id="IPR045328">
    <property type="entry name" value="Kre9/Knh1"/>
</dbReference>
<dbReference type="PANTHER" id="PTHR28154">
    <property type="entry name" value="CELL WALL SYNTHESIS PROTEIN KNH1-RELATED"/>
    <property type="match status" value="1"/>
</dbReference>
<keyword evidence="1" id="KW-0732">Signal</keyword>
<dbReference type="GO" id="GO:0042546">
    <property type="term" value="P:cell wall biogenesis"/>
    <property type="evidence" value="ECO:0007669"/>
    <property type="project" value="InterPro"/>
</dbReference>
<gene>
    <name evidence="2" type="ORF">FIBRA_07854</name>
</gene>
<dbReference type="STRING" id="599839.J4GVR0"/>
<dbReference type="RefSeq" id="XP_012184908.1">
    <property type="nucleotide sequence ID" value="XM_012329518.1"/>
</dbReference>
<accession>J4GVR0</accession>
<proteinExistence type="predicted"/>
<dbReference type="InParanoid" id="J4GVR0"/>
<dbReference type="GO" id="GO:0006078">
    <property type="term" value="P:(1-&gt;6)-beta-D-glucan biosynthetic process"/>
    <property type="evidence" value="ECO:0007669"/>
    <property type="project" value="InterPro"/>
</dbReference>
<reference evidence="2 3" key="1">
    <citation type="journal article" date="2012" name="Appl. Environ. Microbiol.">
        <title>Short-read sequencing for genomic analysis of the brown rot fungus Fibroporia radiculosa.</title>
        <authorList>
            <person name="Tang J.D."/>
            <person name="Perkins A.D."/>
            <person name="Sonstegard T.S."/>
            <person name="Schroeder S.G."/>
            <person name="Burgess S.C."/>
            <person name="Diehl S.V."/>
        </authorList>
    </citation>
    <scope>NUCLEOTIDE SEQUENCE [LARGE SCALE GENOMIC DNA]</scope>
    <source>
        <strain evidence="2 3">TFFH 294</strain>
    </source>
</reference>
<dbReference type="AlphaFoldDB" id="J4GVR0"/>
<dbReference type="OrthoDB" id="2432613at2759"/>
<dbReference type="HOGENOM" id="CLU_735727_0_0_1"/>
<keyword evidence="3" id="KW-1185">Reference proteome</keyword>
<organism evidence="2 3">
    <name type="scientific">Fibroporia radiculosa</name>
    <dbReference type="NCBI Taxonomy" id="599839"/>
    <lineage>
        <taxon>Eukaryota</taxon>
        <taxon>Fungi</taxon>
        <taxon>Dikarya</taxon>
        <taxon>Basidiomycota</taxon>
        <taxon>Agaricomycotina</taxon>
        <taxon>Agaricomycetes</taxon>
        <taxon>Polyporales</taxon>
        <taxon>Fibroporiaceae</taxon>
        <taxon>Fibroporia</taxon>
    </lineage>
</organism>
<sequence length="376" mass="39821">MTPFATRFLSLCLLVALFSLARATLYVTEPVSSTTCYGGQTCTVTWLDDGAAPLLAEIGACYVGLYSTDKNVLVQQIEPVNVASVHSLEFIPDPSAGPNTSNYYIMFTSVELANYTQYSADFTLKSMSGIFAIPVPSDTSAIPVPTAVLNPPIDSIIPATTVIDVFSSVLAVSSPSSTVTTKSTTFSTTAVVPSSGLTTSRVSSSTSSVTPPILPSPSAMQSAAERSLAVMIPLYPLPFALDEDSEGGMGDDSSVIDHLAAQWEMEVSVYCFPKYRCEYRIPGSPAKVPNVHVGPGPRHYALLPCAPRMRASSPSNLVKITCDRKVLLFPLRAHLTKLPKIASPAVIPAAMPTMVPGDMEGPDPGASMDGWGLEML</sequence>
<dbReference type="Proteomes" id="UP000006352">
    <property type="component" value="Unassembled WGS sequence"/>
</dbReference>
<name>J4GVR0_9APHY</name>
<dbReference type="GeneID" id="24100536"/>
<protein>
    <submittedName>
        <fullName evidence="2">Uncharacterized protein</fullName>
    </submittedName>
</protein>
<evidence type="ECO:0000256" key="1">
    <source>
        <dbReference type="SAM" id="SignalP"/>
    </source>
</evidence>
<evidence type="ECO:0000313" key="2">
    <source>
        <dbReference type="EMBL" id="CCM05625.1"/>
    </source>
</evidence>
<dbReference type="EMBL" id="HE797198">
    <property type="protein sequence ID" value="CCM05625.1"/>
    <property type="molecule type" value="Genomic_DNA"/>
</dbReference>